<gene>
    <name evidence="1" type="ordered locus">Aazo_3908</name>
</gene>
<sequence length="32" mass="3531">MARRDFKYIRECGKVNSIPAKPVPGILLISGT</sequence>
<proteinExistence type="predicted"/>
<reference evidence="1 2" key="1">
    <citation type="journal article" date="2010" name="PLoS ONE">
        <title>Genome erosion in a nitrogen-fixing vertically transmitted endosymbiotic multicellular cyanobacterium.</title>
        <authorList>
            <person name="Ran L."/>
            <person name="Larsson J."/>
            <person name="Vigil-Stenman T."/>
            <person name="Nylander J.A."/>
            <person name="Ininbergs K."/>
            <person name="Zheng W.W."/>
            <person name="Lapidus A."/>
            <person name="Lowry S."/>
            <person name="Haselkorn R."/>
            <person name="Bergman B."/>
        </authorList>
    </citation>
    <scope>NUCLEOTIDE SEQUENCE [LARGE SCALE GENOMIC DNA]</scope>
    <source>
        <strain evidence="1 2">0708</strain>
    </source>
</reference>
<accession>D7E4U6</accession>
<keyword evidence="2" id="KW-1185">Reference proteome</keyword>
<protein>
    <submittedName>
        <fullName evidence="1">Uncharacterized protein</fullName>
    </submittedName>
</protein>
<dbReference type="AlphaFoldDB" id="D7E4U6"/>
<evidence type="ECO:0000313" key="2">
    <source>
        <dbReference type="Proteomes" id="UP000001511"/>
    </source>
</evidence>
<dbReference type="Proteomes" id="UP000001511">
    <property type="component" value="Chromosome"/>
</dbReference>
<dbReference type="HOGENOM" id="CLU_3390484_0_0_3"/>
<organism evidence="1 2">
    <name type="scientific">Nostoc azollae (strain 0708)</name>
    <name type="common">Anabaena azollae (strain 0708)</name>
    <dbReference type="NCBI Taxonomy" id="551115"/>
    <lineage>
        <taxon>Bacteria</taxon>
        <taxon>Bacillati</taxon>
        <taxon>Cyanobacteriota</taxon>
        <taxon>Cyanophyceae</taxon>
        <taxon>Nostocales</taxon>
        <taxon>Nostocaceae</taxon>
        <taxon>Trichormus</taxon>
    </lineage>
</organism>
<dbReference type="EMBL" id="CP002059">
    <property type="protein sequence ID" value="ADI65412.1"/>
    <property type="molecule type" value="Genomic_DNA"/>
</dbReference>
<dbReference type="KEGG" id="naz:Aazo_3908"/>
<evidence type="ECO:0000313" key="1">
    <source>
        <dbReference type="EMBL" id="ADI65412.1"/>
    </source>
</evidence>
<name>D7E4U6_NOSA0</name>